<accession>A0A0V8RYB2</accession>
<dbReference type="EMBL" id="LLVT01000001">
    <property type="protein sequence ID" value="KSW13065.1"/>
    <property type="molecule type" value="Genomic_DNA"/>
</dbReference>
<keyword evidence="1" id="KW-0238">DNA-binding</keyword>
<dbReference type="FunFam" id="1.10.1660.10:FF:000008">
    <property type="entry name" value="Heat shock transcriptional regulator"/>
    <property type="match status" value="1"/>
</dbReference>
<feature type="compositionally biased region" description="Low complexity" evidence="3">
    <location>
        <begin position="129"/>
        <end position="139"/>
    </location>
</feature>
<dbReference type="SUPFAM" id="SSF46955">
    <property type="entry name" value="Putative DNA-binding domain"/>
    <property type="match status" value="1"/>
</dbReference>
<dbReference type="PANTHER" id="PTHR30204">
    <property type="entry name" value="REDOX-CYCLING DRUG-SENSING TRANSCRIPTIONAL ACTIVATOR SOXR"/>
    <property type="match status" value="1"/>
</dbReference>
<organism evidence="5 6">
    <name type="scientific">Schaalia odontolytica</name>
    <dbReference type="NCBI Taxonomy" id="1660"/>
    <lineage>
        <taxon>Bacteria</taxon>
        <taxon>Bacillati</taxon>
        <taxon>Actinomycetota</taxon>
        <taxon>Actinomycetes</taxon>
        <taxon>Actinomycetales</taxon>
        <taxon>Actinomycetaceae</taxon>
        <taxon>Schaalia</taxon>
    </lineage>
</organism>
<dbReference type="Proteomes" id="UP000054686">
    <property type="component" value="Unassembled WGS sequence"/>
</dbReference>
<dbReference type="GO" id="GO:0003700">
    <property type="term" value="F:DNA-binding transcription factor activity"/>
    <property type="evidence" value="ECO:0007669"/>
    <property type="project" value="InterPro"/>
</dbReference>
<feature type="region of interest" description="Disordered" evidence="3">
    <location>
        <begin position="120"/>
        <end position="139"/>
    </location>
</feature>
<evidence type="ECO:0000313" key="6">
    <source>
        <dbReference type="Proteomes" id="UP000054686"/>
    </source>
</evidence>
<evidence type="ECO:0000256" key="3">
    <source>
        <dbReference type="SAM" id="MobiDB-lite"/>
    </source>
</evidence>
<feature type="coiled-coil region" evidence="2">
    <location>
        <begin position="70"/>
        <end position="107"/>
    </location>
</feature>
<feature type="domain" description="HTH merR-type" evidence="4">
    <location>
        <begin position="11"/>
        <end position="80"/>
    </location>
</feature>
<gene>
    <name evidence="5" type="ORF">APY09_01500</name>
</gene>
<dbReference type="GO" id="GO:0003677">
    <property type="term" value="F:DNA binding"/>
    <property type="evidence" value="ECO:0007669"/>
    <property type="project" value="UniProtKB-KW"/>
</dbReference>
<dbReference type="InterPro" id="IPR047057">
    <property type="entry name" value="MerR_fam"/>
</dbReference>
<evidence type="ECO:0000256" key="2">
    <source>
        <dbReference type="SAM" id="Coils"/>
    </source>
</evidence>
<dbReference type="OrthoDB" id="5345718at2"/>
<name>A0A0V8RYB2_9ACTO</name>
<evidence type="ECO:0000256" key="1">
    <source>
        <dbReference type="ARBA" id="ARBA00023125"/>
    </source>
</evidence>
<dbReference type="PANTHER" id="PTHR30204:SF58">
    <property type="entry name" value="HTH-TYPE TRANSCRIPTIONAL REGULATOR YFMP"/>
    <property type="match status" value="1"/>
</dbReference>
<dbReference type="PROSITE" id="PS50937">
    <property type="entry name" value="HTH_MERR_2"/>
    <property type="match status" value="1"/>
</dbReference>
<dbReference type="SMART" id="SM00422">
    <property type="entry name" value="HTH_MERR"/>
    <property type="match status" value="1"/>
</dbReference>
<keyword evidence="2" id="KW-0175">Coiled coil</keyword>
<reference evidence="5 6" key="1">
    <citation type="submission" date="2015-10" db="EMBL/GenBank/DDBJ databases">
        <title>Draft Genome of Actinomyces odontolyticus subsp. actinosynbacter strain XH001.</title>
        <authorList>
            <person name="Mclean J.S."/>
            <person name="He X."/>
        </authorList>
    </citation>
    <scope>NUCLEOTIDE SEQUENCE [LARGE SCALE GENOMIC DNA]</scope>
    <source>
        <strain evidence="5 6">XH001</strain>
    </source>
</reference>
<evidence type="ECO:0000259" key="4">
    <source>
        <dbReference type="PROSITE" id="PS50937"/>
    </source>
</evidence>
<dbReference type="Gene3D" id="1.10.1660.10">
    <property type="match status" value="1"/>
</dbReference>
<dbReference type="InterPro" id="IPR000551">
    <property type="entry name" value="MerR-type_HTH_dom"/>
</dbReference>
<sequence length="184" mass="20152">MAKTGSDDAITFVISVAAELAGMHPQTLRQYDRLGLVIPARTKGRGRRYTKRDVQRLRDVQRMSQEEGINLAGIRRILELERRVEALEEERDALRGAVAEAEAKRNRVFAASADGQVMPMRRGQRPWDSSSRSEARSGGSLTVWNPVRALAALASSEASARSALPAAPRSNGRAVIEGTIVSCR</sequence>
<evidence type="ECO:0000313" key="5">
    <source>
        <dbReference type="EMBL" id="KSW13065.1"/>
    </source>
</evidence>
<dbReference type="CDD" id="cd04766">
    <property type="entry name" value="HTH_HspR"/>
    <property type="match status" value="1"/>
</dbReference>
<dbReference type="AlphaFoldDB" id="A0A0V8RYB2"/>
<dbReference type="RefSeq" id="WP_060565848.1">
    <property type="nucleotide sequence ID" value="NZ_CP040006.1"/>
</dbReference>
<proteinExistence type="predicted"/>
<protein>
    <submittedName>
        <fullName evidence="5">Heat-shock protein HspR</fullName>
    </submittedName>
</protein>
<dbReference type="Pfam" id="PF13411">
    <property type="entry name" value="MerR_1"/>
    <property type="match status" value="1"/>
</dbReference>
<comment type="caution">
    <text evidence="5">The sequence shown here is derived from an EMBL/GenBank/DDBJ whole genome shotgun (WGS) entry which is preliminary data.</text>
</comment>
<dbReference type="InterPro" id="IPR009061">
    <property type="entry name" value="DNA-bd_dom_put_sf"/>
</dbReference>
<dbReference type="NCBIfam" id="NF047375">
    <property type="entry name" value="HeatShock_HspR"/>
    <property type="match status" value="1"/>
</dbReference>